<reference evidence="2" key="1">
    <citation type="journal article" date="2021" name="PeerJ">
        <title>Extensive microbial diversity within the chicken gut microbiome revealed by metagenomics and culture.</title>
        <authorList>
            <person name="Gilroy R."/>
            <person name="Ravi A."/>
            <person name="Getino M."/>
            <person name="Pursley I."/>
            <person name="Horton D.L."/>
            <person name="Alikhan N.F."/>
            <person name="Baker D."/>
            <person name="Gharbi K."/>
            <person name="Hall N."/>
            <person name="Watson M."/>
            <person name="Adriaenssens E.M."/>
            <person name="Foster-Nyarko E."/>
            <person name="Jarju S."/>
            <person name="Secka A."/>
            <person name="Antonio M."/>
            <person name="Oren A."/>
            <person name="Chaudhuri R.R."/>
            <person name="La Ragione R."/>
            <person name="Hildebrand F."/>
            <person name="Pallen M.J."/>
        </authorList>
    </citation>
    <scope>NUCLEOTIDE SEQUENCE</scope>
    <source>
        <strain evidence="2">5134</strain>
    </source>
</reference>
<protein>
    <submittedName>
        <fullName evidence="2">DUF4493 domain-containing protein</fullName>
    </submittedName>
</protein>
<accession>A0A9D1Z070</accession>
<comment type="caution">
    <text evidence="2">The sequence shown here is derived from an EMBL/GenBank/DDBJ whole genome shotgun (WGS) entry which is preliminary data.</text>
</comment>
<keyword evidence="1" id="KW-0732">Signal</keyword>
<proteinExistence type="predicted"/>
<dbReference type="AlphaFoldDB" id="A0A9D1Z070"/>
<feature type="signal peptide" evidence="1">
    <location>
        <begin position="1"/>
        <end position="16"/>
    </location>
</feature>
<name>A0A9D1Z070_9BACT</name>
<evidence type="ECO:0000313" key="3">
    <source>
        <dbReference type="Proteomes" id="UP000886844"/>
    </source>
</evidence>
<organism evidence="2 3">
    <name type="scientific">Candidatus Alistipes intestinigallinarum</name>
    <dbReference type="NCBI Taxonomy" id="2838440"/>
    <lineage>
        <taxon>Bacteria</taxon>
        <taxon>Pseudomonadati</taxon>
        <taxon>Bacteroidota</taxon>
        <taxon>Bacteroidia</taxon>
        <taxon>Bacteroidales</taxon>
        <taxon>Rikenellaceae</taxon>
        <taxon>Alistipes</taxon>
    </lineage>
</organism>
<feature type="chain" id="PRO_5038628111" evidence="1">
    <location>
        <begin position="17"/>
        <end position="264"/>
    </location>
</feature>
<gene>
    <name evidence="2" type="ORF">H9828_02695</name>
</gene>
<dbReference type="Proteomes" id="UP000886844">
    <property type="component" value="Unassembled WGS sequence"/>
</dbReference>
<reference evidence="2" key="2">
    <citation type="submission" date="2021-04" db="EMBL/GenBank/DDBJ databases">
        <authorList>
            <person name="Gilroy R."/>
        </authorList>
    </citation>
    <scope>NUCLEOTIDE SEQUENCE</scope>
    <source>
        <strain evidence="2">5134</strain>
    </source>
</reference>
<evidence type="ECO:0000313" key="2">
    <source>
        <dbReference type="EMBL" id="HIY68310.1"/>
    </source>
</evidence>
<dbReference type="EMBL" id="DXDA01000022">
    <property type="protein sequence ID" value="HIY68310.1"/>
    <property type="molecule type" value="Genomic_DNA"/>
</dbReference>
<evidence type="ECO:0000256" key="1">
    <source>
        <dbReference type="SAM" id="SignalP"/>
    </source>
</evidence>
<dbReference type="PROSITE" id="PS51257">
    <property type="entry name" value="PROKAR_LIPOPROTEIN"/>
    <property type="match status" value="1"/>
</dbReference>
<dbReference type="InterPro" id="IPR027840">
    <property type="entry name" value="DUF4493"/>
</dbReference>
<dbReference type="Pfam" id="PF14900">
    <property type="entry name" value="DUF4493"/>
    <property type="match status" value="1"/>
</dbReference>
<sequence>MRNFLFCILASAAVVAGGCAKNETPANGEGYGTLRIDCRTDALITTRAQIAVTPVPTAGELALTISGTDYFQTWESLAAFNDAGETLQAGTYTATLSYGDPKAEGAGKPCYAGSKEITIVARQSVEETIPVQIANAQVLVTATEAFLNYFHDATFTVTTSAGNRFTFTPGAETADEAVFVEAGSKLTLTGTAKLQSQTGTAFDRSYTFPEQTLEQTVARTRHTFLFDAQNSGSASVTINLYDEYLDERTFDIELNDNAEEETNA</sequence>